<evidence type="ECO:0000256" key="1">
    <source>
        <dbReference type="SAM" id="Phobius"/>
    </source>
</evidence>
<name>A0ABV7CHU2_9GAMM</name>
<dbReference type="InterPro" id="IPR053156">
    <property type="entry name" value="T6SS_TssM-like"/>
</dbReference>
<evidence type="ECO:0000259" key="4">
    <source>
        <dbReference type="Pfam" id="PF14331"/>
    </source>
</evidence>
<dbReference type="InterPro" id="IPR010623">
    <property type="entry name" value="IcmF_C"/>
</dbReference>
<dbReference type="InterPro" id="IPR027417">
    <property type="entry name" value="P-loop_NTPase"/>
</dbReference>
<dbReference type="Pfam" id="PF14331">
    <property type="entry name" value="IcmF-related_N"/>
    <property type="match status" value="1"/>
</dbReference>
<comment type="caution">
    <text evidence="6">The sequence shown here is derived from an EMBL/GenBank/DDBJ whole genome shotgun (WGS) entry which is preliminary data.</text>
</comment>
<evidence type="ECO:0000259" key="5">
    <source>
        <dbReference type="Pfam" id="PF21070"/>
    </source>
</evidence>
<dbReference type="CDD" id="cd00882">
    <property type="entry name" value="Ras_like_GTPase"/>
    <property type="match status" value="1"/>
</dbReference>
<dbReference type="InterPro" id="IPR048677">
    <property type="entry name" value="TssM1_hel"/>
</dbReference>
<sequence length="1231" mass="137879">MAGNVNKSGLVHFLLGLLSSRATGQLIGLIAVLSVIWFAGQLVGLDSADKKLIAMGVVAGAFVVFIFVRWMWTKRSGEALAKELAGHNAHSESEVNEISEKMQEALAALKASHLGAGYRGSTALYALPWYMIIGPSAAGKSTLFANSGLHFPYSKSNQFHIQGFGGTRNCDWWFADQAVLIDTAGRYTTEETDNKEWLAFLSLLRKHRSKLPINGVMVAISVADVLTSDSDQVRHHVKLIRERIEELIQQLGIVFPVYVVFTKSDLISGFEPFFNDLDEAEREQVWGTYLLDASENMDADPAELFETRMDELYQRLIAQRLSKVARERDVERKRLILDFPNQFKAASVKLTEFINLLFKDNPYQEVPWFAGVYFTSGTQEGTPVEQASNGILGRFRSVLIKQRQEQITQAFFINRVFNDVIFRLQDLTRGNRKRRLLQRWFKGLTVTGGLAAIAGVTALLITSYSSNMLLINDGEKLVKRVVESRVNKESYAKQLDKTLALFAHYQTLAANEQKLPWCFFFGVYAGDDTQAPVHAILRQQLQALVANVAYDENHKLLINMANDWQHNDASSNNISRQSYYNALKLQLMLSTDLDKRDTEFAAAQLLTLLVGKLSIDLNDETQQPLLKQLDSLLTFYVDDLSLAPVQGVALQPWTVDEALVADARADLFTEPDAALLYGQIRSSFKSEQVAVTIENLLSPRNRNYIVSEHGVPYMFTAASWQQIIDKQINEVATLAYRGDWVLGTQSDDQGEIDTAKTAALAAAIRSYYFTEYADAWFAFLQSIDVKKMRTSNETTLVVERLAAVDGPLTELMGKVFEHIHVLENGEYALTKQLDASLLKVKGNKKALLDTAQTQLQSQVTGVRVQELESRFADLRQFTKPSEQSAPSDYLSQYQGALSALHSELKKVAGASAGDDAALTFLRKLMAGESNDNALQAAWIVVESQVRALDPETKQILDKLLKAPLIAALQAVTLDARRELNEKWTNQVFTLYRDNLRGRYPFNTSGSDAAMEDVAEVLNEESGLLWRFVDEQLSAFVKLRQGEWQEKNWNGYGIGLSAQLLDQLTKARKVTRSLFPRDGQDIGVSFQAMPVAQRGIRETYFAFNEQSYRYRNEPEEWRKFSWPGQGGIDKAVISGKDSSGKQWSQESSGPWALLKLLNNAELKWNKGTEFIASWQLGTAPEDSFMVQVALRSSRNSGIFSKHLLSSFSLPAALFREEEQVAVVGKLAREAAL</sequence>
<evidence type="ECO:0000313" key="6">
    <source>
        <dbReference type="EMBL" id="MFC3032162.1"/>
    </source>
</evidence>
<dbReference type="RefSeq" id="WP_377122227.1">
    <property type="nucleotide sequence ID" value="NZ_JBHRSD010000011.1"/>
</dbReference>
<keyword evidence="1" id="KW-0812">Transmembrane</keyword>
<dbReference type="InterPro" id="IPR009612">
    <property type="entry name" value="IcmF-rel"/>
</dbReference>
<keyword evidence="7" id="KW-1185">Reference proteome</keyword>
<dbReference type="PANTHER" id="PTHR36153:SF1">
    <property type="entry name" value="TYPE VI SECRETION SYSTEM COMPONENT TSSM1"/>
    <property type="match status" value="1"/>
</dbReference>
<dbReference type="EMBL" id="JBHRSD010000011">
    <property type="protein sequence ID" value="MFC3032162.1"/>
    <property type="molecule type" value="Genomic_DNA"/>
</dbReference>
<keyword evidence="1" id="KW-0472">Membrane</keyword>
<evidence type="ECO:0000313" key="7">
    <source>
        <dbReference type="Proteomes" id="UP001595453"/>
    </source>
</evidence>
<dbReference type="NCBIfam" id="TIGR03348">
    <property type="entry name" value="VI_IcmF"/>
    <property type="match status" value="1"/>
</dbReference>
<dbReference type="Pfam" id="PF06744">
    <property type="entry name" value="IcmF_C"/>
    <property type="match status" value="1"/>
</dbReference>
<feature type="domain" description="Type VI secretion system component TssM1 helical" evidence="5">
    <location>
        <begin position="977"/>
        <end position="1075"/>
    </location>
</feature>
<dbReference type="PANTHER" id="PTHR36153">
    <property type="entry name" value="INNER MEMBRANE PROTEIN-RELATED"/>
    <property type="match status" value="1"/>
</dbReference>
<dbReference type="InterPro" id="IPR017731">
    <property type="entry name" value="TssM1-like"/>
</dbReference>
<evidence type="ECO:0000259" key="3">
    <source>
        <dbReference type="Pfam" id="PF06761"/>
    </source>
</evidence>
<dbReference type="Proteomes" id="UP001595453">
    <property type="component" value="Unassembled WGS sequence"/>
</dbReference>
<feature type="transmembrane region" description="Helical" evidence="1">
    <location>
        <begin position="12"/>
        <end position="40"/>
    </location>
</feature>
<gene>
    <name evidence="6" type="primary">tssM</name>
    <name evidence="6" type="ORF">ACFOEE_06495</name>
</gene>
<feature type="transmembrane region" description="Helical" evidence="1">
    <location>
        <begin position="52"/>
        <end position="72"/>
    </location>
</feature>
<dbReference type="Pfam" id="PF21070">
    <property type="entry name" value="IcmF_helical"/>
    <property type="match status" value="1"/>
</dbReference>
<protein>
    <submittedName>
        <fullName evidence="6">Type VI secretion system membrane subunit TssM</fullName>
    </submittedName>
</protein>
<keyword evidence="1" id="KW-1133">Transmembrane helix</keyword>
<feature type="domain" description="Type VI secretion system IcmF C-terminal" evidence="2">
    <location>
        <begin position="1085"/>
        <end position="1177"/>
    </location>
</feature>
<proteinExistence type="predicted"/>
<reference evidence="7" key="1">
    <citation type="journal article" date="2019" name="Int. J. Syst. Evol. Microbiol.">
        <title>The Global Catalogue of Microorganisms (GCM) 10K type strain sequencing project: providing services to taxonomists for standard genome sequencing and annotation.</title>
        <authorList>
            <consortium name="The Broad Institute Genomics Platform"/>
            <consortium name="The Broad Institute Genome Sequencing Center for Infectious Disease"/>
            <person name="Wu L."/>
            <person name="Ma J."/>
        </authorList>
    </citation>
    <scope>NUCLEOTIDE SEQUENCE [LARGE SCALE GENOMIC DNA]</scope>
    <source>
        <strain evidence="7">KCTC 42730</strain>
    </source>
</reference>
<dbReference type="InterPro" id="IPR025743">
    <property type="entry name" value="TssM1_N"/>
</dbReference>
<dbReference type="SUPFAM" id="SSF52540">
    <property type="entry name" value="P-loop containing nucleoside triphosphate hydrolases"/>
    <property type="match status" value="1"/>
</dbReference>
<dbReference type="Gene3D" id="3.40.50.300">
    <property type="entry name" value="P-loop containing nucleotide triphosphate hydrolases"/>
    <property type="match status" value="1"/>
</dbReference>
<accession>A0ABV7CHU2</accession>
<evidence type="ECO:0000259" key="2">
    <source>
        <dbReference type="Pfam" id="PF06744"/>
    </source>
</evidence>
<dbReference type="Pfam" id="PF06761">
    <property type="entry name" value="IcmF-related"/>
    <property type="match status" value="1"/>
</dbReference>
<feature type="domain" description="IcmF-related" evidence="3">
    <location>
        <begin position="503"/>
        <end position="818"/>
    </location>
</feature>
<feature type="transmembrane region" description="Helical" evidence="1">
    <location>
        <begin position="440"/>
        <end position="461"/>
    </location>
</feature>
<organism evidence="6 7">
    <name type="scientific">Pseudoalteromonas fenneropenaei</name>
    <dbReference type="NCBI Taxonomy" id="1737459"/>
    <lineage>
        <taxon>Bacteria</taxon>
        <taxon>Pseudomonadati</taxon>
        <taxon>Pseudomonadota</taxon>
        <taxon>Gammaproteobacteria</taxon>
        <taxon>Alteromonadales</taxon>
        <taxon>Pseudoalteromonadaceae</taxon>
        <taxon>Pseudoalteromonas</taxon>
    </lineage>
</organism>
<feature type="domain" description="Type VI secretion system component TssM1 N-terminal" evidence="4">
    <location>
        <begin position="191"/>
        <end position="447"/>
    </location>
</feature>